<keyword evidence="1" id="KW-0812">Transmembrane</keyword>
<name>A0ABQ6T224_9GAMM</name>
<proteinExistence type="predicted"/>
<comment type="caution">
    <text evidence="3">The sequence shown here is derived from an EMBL/GenBank/DDBJ whole genome shotgun (WGS) entry which is preliminary data.</text>
</comment>
<dbReference type="InterPro" id="IPR010982">
    <property type="entry name" value="Lambda_DNA-bd_dom_sf"/>
</dbReference>
<dbReference type="PANTHER" id="PTHR34475">
    <property type="match status" value="1"/>
</dbReference>
<keyword evidence="4" id="KW-1185">Reference proteome</keyword>
<keyword evidence="1" id="KW-1133">Transmembrane helix</keyword>
<reference evidence="3 4" key="1">
    <citation type="journal article" date="2020" name="Antonie Van Leeuwenhoek">
        <title>Stenotrophomonas cyclobalanopsidis sp. nov., isolated from the leaf spot disease of Cyclobalanopsis patelliformis.</title>
        <authorList>
            <person name="Bian D.R."/>
            <person name="Xue H."/>
            <person name="Piao C.G."/>
            <person name="Li Y."/>
        </authorList>
    </citation>
    <scope>NUCLEOTIDE SEQUENCE [LARGE SCALE GENOMIC DNA]</scope>
    <source>
        <strain evidence="3 4">TPQG1-4</strain>
    </source>
</reference>
<dbReference type="InterPro" id="IPR001387">
    <property type="entry name" value="Cro/C1-type_HTH"/>
</dbReference>
<feature type="domain" description="HTH cro/C1-type" evidence="2">
    <location>
        <begin position="19"/>
        <end position="80"/>
    </location>
</feature>
<dbReference type="Gene3D" id="1.10.260.40">
    <property type="entry name" value="lambda repressor-like DNA-binding domains"/>
    <property type="match status" value="1"/>
</dbReference>
<evidence type="ECO:0000259" key="2">
    <source>
        <dbReference type="SMART" id="SM00530"/>
    </source>
</evidence>
<dbReference type="SUPFAM" id="SSF47413">
    <property type="entry name" value="lambda repressor-like DNA-binding domains"/>
    <property type="match status" value="1"/>
</dbReference>
<dbReference type="Pfam" id="PF13464">
    <property type="entry name" value="RodZ_C"/>
    <property type="match status" value="1"/>
</dbReference>
<dbReference type="InterPro" id="IPR050400">
    <property type="entry name" value="Bact_Cytoskel_RodZ"/>
</dbReference>
<dbReference type="Pfam" id="PF13413">
    <property type="entry name" value="HTH_25"/>
    <property type="match status" value="1"/>
</dbReference>
<organism evidence="3 4">
    <name type="scientific">Stenotrophomonas cyclobalanopsidis</name>
    <dbReference type="NCBI Taxonomy" id="2771362"/>
    <lineage>
        <taxon>Bacteria</taxon>
        <taxon>Pseudomonadati</taxon>
        <taxon>Pseudomonadota</taxon>
        <taxon>Gammaproteobacteria</taxon>
        <taxon>Lysobacterales</taxon>
        <taxon>Lysobacteraceae</taxon>
        <taxon>Stenotrophomonas</taxon>
    </lineage>
</organism>
<gene>
    <name evidence="3" type="ORF">FJU31_08345</name>
</gene>
<dbReference type="InterPro" id="IPR025194">
    <property type="entry name" value="RodZ-like_C"/>
</dbReference>
<evidence type="ECO:0000313" key="3">
    <source>
        <dbReference type="EMBL" id="KAA8999523.1"/>
    </source>
</evidence>
<dbReference type="EMBL" id="VYKI01000008">
    <property type="protein sequence ID" value="KAA8999523.1"/>
    <property type="molecule type" value="Genomic_DNA"/>
</dbReference>
<keyword evidence="1" id="KW-0472">Membrane</keyword>
<dbReference type="SMART" id="SM00530">
    <property type="entry name" value="HTH_XRE"/>
    <property type="match status" value="1"/>
</dbReference>
<sequence>MIDDQTVSALDTAAGCGTRLRQAREAAGLTLDDVGQRLRMPVQVVKSLEEEQWQKLGAPVFVRGQLRSYARLLNVDISQLLEHAQVGAVVPPTLVSHTHTPRARRIAENLGRRMLYVGITAVLAVPVWFATRGHFDNTPATPNTASLDVVPAAVPVAPSSVGNEPAAASAEPAVAAAKPAATPYVASLAPVPRPAPAAPATANLDMQFSGDSWVDIAAPDGGSVEKALIKAGETRSFTPGQVSRVTLGNASAVQVQQNGAIVDLTPYQRANVARFQVSSEGSVVPVSH</sequence>
<accession>A0ABQ6T224</accession>
<evidence type="ECO:0000313" key="4">
    <source>
        <dbReference type="Proteomes" id="UP000326367"/>
    </source>
</evidence>
<dbReference type="Proteomes" id="UP000326367">
    <property type="component" value="Unassembled WGS sequence"/>
</dbReference>
<dbReference type="RefSeq" id="WP_150454331.1">
    <property type="nucleotide sequence ID" value="NZ_VYKI01000008.1"/>
</dbReference>
<evidence type="ECO:0000256" key="1">
    <source>
        <dbReference type="SAM" id="Phobius"/>
    </source>
</evidence>
<feature type="transmembrane region" description="Helical" evidence="1">
    <location>
        <begin position="114"/>
        <end position="131"/>
    </location>
</feature>
<dbReference type="PANTHER" id="PTHR34475:SF1">
    <property type="entry name" value="CYTOSKELETON PROTEIN RODZ"/>
    <property type="match status" value="1"/>
</dbReference>
<dbReference type="CDD" id="cd00093">
    <property type="entry name" value="HTH_XRE"/>
    <property type="match status" value="1"/>
</dbReference>
<protein>
    <submittedName>
        <fullName evidence="3">Helix-turn-helix domain-containing protein</fullName>
    </submittedName>
</protein>